<feature type="domain" description="GPI inositol-deacylase PGAP1-like alpha/beta" evidence="5">
    <location>
        <begin position="75"/>
        <end position="209"/>
    </location>
</feature>
<keyword evidence="3" id="KW-0256">Endoplasmic reticulum</keyword>
<evidence type="ECO:0000256" key="3">
    <source>
        <dbReference type="ARBA" id="ARBA00022824"/>
    </source>
</evidence>
<dbReference type="PANTHER" id="PTHR48182:SF2">
    <property type="entry name" value="PROTEIN SERAC1"/>
    <property type="match status" value="1"/>
</dbReference>
<keyword evidence="4" id="KW-0472">Membrane</keyword>
<proteinExistence type="predicted"/>
<accession>A0A6S7FFI0</accession>
<dbReference type="AlphaFoldDB" id="A0A6S7FFI0"/>
<dbReference type="Proteomes" id="UP000494183">
    <property type="component" value="Unassembled WGS sequence"/>
</dbReference>
<dbReference type="InterPro" id="IPR029058">
    <property type="entry name" value="AB_hydrolase_fold"/>
</dbReference>
<organism evidence="6 7">
    <name type="scientific">Achromobacter insolitus</name>
    <dbReference type="NCBI Taxonomy" id="217204"/>
    <lineage>
        <taxon>Bacteria</taxon>
        <taxon>Pseudomonadati</taxon>
        <taxon>Pseudomonadota</taxon>
        <taxon>Betaproteobacteria</taxon>
        <taxon>Burkholderiales</taxon>
        <taxon>Alcaligenaceae</taxon>
        <taxon>Achromobacter</taxon>
    </lineage>
</organism>
<sequence length="640" mass="69617">MQLARAVNEFLVRAFAPMLLLRLAGAALTSMILMGIDTPAATVSGAATAPAGPPMKAPADLASTDSRWLYRSQGNDIALVFIHGIFGDTVGTWTNSQGKTFFEYAKDSPIGAKVDMFAFGFASRYVQKGSDNIVEAANNLSANLEALGVMSYKKIVLVGHSMGGLVAMRALIINRDLREKVPLVLFYATPAEGAEIANVASFFSSNQALRDMNWADGNTFLQGLLQDWNLMRPRPKTSCAYEALPTKGLSVVTRSSATRICIDELAPAAISDSDHISIVKPDRAQHQSLIMLINAMNRFVFSDPEARLVTPDFLQENGRYVYMLQGAQGQARIYNSSRTTVRYYIRDISDRGLYIVPDETPQELQAYESKILRINLLKEANLSEYSFVISNGTNEERHVIVKVKPALVAAAREQAARSYLNRLDTYLSDPIVASRLSRLPSTSADAQREAARVAYDLVTQNNPDLPVSARWVLAADTLSSTQFSDAAVIALKEAEIASPKTASAPAVQQLAGRIAAQAGTPVIFHNASTPAVSLHEAGYIFRKFDSNALDDANNLSQQMKSIPALRAQGLQIEGDLLLSDGDRDGALKAYLEAVTNVQSPATQVRIEALDPAKTKTFNGRDARYFQFNNQRGPQGGAILQ</sequence>
<dbReference type="Pfam" id="PF07819">
    <property type="entry name" value="PGAP1"/>
    <property type="match status" value="1"/>
</dbReference>
<keyword evidence="7" id="KW-1185">Reference proteome</keyword>
<dbReference type="EMBL" id="CADILH010000009">
    <property type="protein sequence ID" value="CAB3936499.1"/>
    <property type="molecule type" value="Genomic_DNA"/>
</dbReference>
<evidence type="ECO:0000256" key="2">
    <source>
        <dbReference type="ARBA" id="ARBA00004370"/>
    </source>
</evidence>
<reference evidence="6 7" key="1">
    <citation type="submission" date="2020-04" db="EMBL/GenBank/DDBJ databases">
        <authorList>
            <person name="De Canck E."/>
        </authorList>
    </citation>
    <scope>NUCLEOTIDE SEQUENCE [LARGE SCALE GENOMIC DNA]</scope>
    <source>
        <strain evidence="6 7">LMG 6000</strain>
    </source>
</reference>
<dbReference type="Gene3D" id="3.40.50.1820">
    <property type="entry name" value="alpha/beta hydrolase"/>
    <property type="match status" value="1"/>
</dbReference>
<evidence type="ECO:0000313" key="7">
    <source>
        <dbReference type="Proteomes" id="UP000494183"/>
    </source>
</evidence>
<dbReference type="GO" id="GO:0016788">
    <property type="term" value="F:hydrolase activity, acting on ester bonds"/>
    <property type="evidence" value="ECO:0007669"/>
    <property type="project" value="InterPro"/>
</dbReference>
<name>A0A6S7FFI0_9BURK</name>
<dbReference type="InterPro" id="IPR012908">
    <property type="entry name" value="PGAP1-ab_dom-like"/>
</dbReference>
<dbReference type="PANTHER" id="PTHR48182">
    <property type="entry name" value="PROTEIN SERAC1"/>
    <property type="match status" value="1"/>
</dbReference>
<dbReference type="RefSeq" id="WP_164794759.1">
    <property type="nucleotide sequence ID" value="NZ_CADILH010000009.1"/>
</dbReference>
<dbReference type="GO" id="GO:0016020">
    <property type="term" value="C:membrane"/>
    <property type="evidence" value="ECO:0007669"/>
    <property type="project" value="UniProtKB-SubCell"/>
</dbReference>
<evidence type="ECO:0000259" key="5">
    <source>
        <dbReference type="Pfam" id="PF07819"/>
    </source>
</evidence>
<comment type="subcellular location">
    <subcellularLocation>
        <location evidence="1">Endoplasmic reticulum</location>
    </subcellularLocation>
    <subcellularLocation>
        <location evidence="2">Membrane</location>
    </subcellularLocation>
</comment>
<gene>
    <name evidence="6" type="ORF">LMG6000_04875</name>
</gene>
<evidence type="ECO:0000256" key="4">
    <source>
        <dbReference type="ARBA" id="ARBA00023136"/>
    </source>
</evidence>
<evidence type="ECO:0000313" key="6">
    <source>
        <dbReference type="EMBL" id="CAB3936499.1"/>
    </source>
</evidence>
<protein>
    <recommendedName>
        <fullName evidence="5">GPI inositol-deacylase PGAP1-like alpha/beta domain-containing protein</fullName>
    </recommendedName>
</protein>
<dbReference type="SUPFAM" id="SSF53474">
    <property type="entry name" value="alpha/beta-Hydrolases"/>
    <property type="match status" value="1"/>
</dbReference>
<dbReference type="InterPro" id="IPR052374">
    <property type="entry name" value="SERAC1"/>
</dbReference>
<evidence type="ECO:0000256" key="1">
    <source>
        <dbReference type="ARBA" id="ARBA00004240"/>
    </source>
</evidence>